<evidence type="ECO:0000259" key="9">
    <source>
        <dbReference type="PROSITE" id="PS50011"/>
    </source>
</evidence>
<evidence type="ECO:0000256" key="3">
    <source>
        <dbReference type="ARBA" id="ARBA00022741"/>
    </source>
</evidence>
<comment type="similarity">
    <text evidence="7">Belongs to the protein kinase superfamily.</text>
</comment>
<gene>
    <name evidence="10" type="ORF">MP_TR23235_c0_g1_i1_g.67567</name>
</gene>
<evidence type="ECO:0000256" key="8">
    <source>
        <dbReference type="SAM" id="MobiDB-lite"/>
    </source>
</evidence>
<dbReference type="InterPro" id="IPR052059">
    <property type="entry name" value="CR_Ser/Thr_kinase"/>
</dbReference>
<dbReference type="SUPFAM" id="SSF56112">
    <property type="entry name" value="Protein kinase-like (PK-like)"/>
    <property type="match status" value="1"/>
</dbReference>
<dbReference type="FunFam" id="1.10.510.10:FF:000368">
    <property type="entry name" value="cold-responsive protein kinase 1"/>
    <property type="match status" value="1"/>
</dbReference>
<evidence type="ECO:0000256" key="4">
    <source>
        <dbReference type="ARBA" id="ARBA00022777"/>
    </source>
</evidence>
<evidence type="ECO:0000256" key="6">
    <source>
        <dbReference type="PROSITE-ProRule" id="PRU10141"/>
    </source>
</evidence>
<dbReference type="AlphaFoldDB" id="A0A1J3K291"/>
<dbReference type="InterPro" id="IPR000719">
    <property type="entry name" value="Prot_kinase_dom"/>
</dbReference>
<dbReference type="PROSITE" id="PS00108">
    <property type="entry name" value="PROTEIN_KINASE_ST"/>
    <property type="match status" value="1"/>
</dbReference>
<dbReference type="GO" id="GO:0004674">
    <property type="term" value="F:protein serine/threonine kinase activity"/>
    <property type="evidence" value="ECO:0007669"/>
    <property type="project" value="UniProtKB-KW"/>
</dbReference>
<dbReference type="InterPro" id="IPR008271">
    <property type="entry name" value="Ser/Thr_kinase_AS"/>
</dbReference>
<evidence type="ECO:0000313" key="10">
    <source>
        <dbReference type="EMBL" id="JAU98819.1"/>
    </source>
</evidence>
<dbReference type="PROSITE" id="PS00107">
    <property type="entry name" value="PROTEIN_KINASE_ATP"/>
    <property type="match status" value="1"/>
</dbReference>
<organism evidence="10">
    <name type="scientific">Noccaea caerulescens</name>
    <name type="common">Alpine penny-cress</name>
    <name type="synonym">Thlaspi caerulescens</name>
    <dbReference type="NCBI Taxonomy" id="107243"/>
    <lineage>
        <taxon>Eukaryota</taxon>
        <taxon>Viridiplantae</taxon>
        <taxon>Streptophyta</taxon>
        <taxon>Embryophyta</taxon>
        <taxon>Tracheophyta</taxon>
        <taxon>Spermatophyta</taxon>
        <taxon>Magnoliopsida</taxon>
        <taxon>eudicotyledons</taxon>
        <taxon>Gunneridae</taxon>
        <taxon>Pentapetalae</taxon>
        <taxon>rosids</taxon>
        <taxon>malvids</taxon>
        <taxon>Brassicales</taxon>
        <taxon>Brassicaceae</taxon>
        <taxon>Coluteocarpeae</taxon>
        <taxon>Noccaea</taxon>
    </lineage>
</organism>
<dbReference type="FunFam" id="3.30.200.20:FF:000225">
    <property type="entry name" value="cold-responsive protein kinase 1"/>
    <property type="match status" value="1"/>
</dbReference>
<dbReference type="GO" id="GO:0005524">
    <property type="term" value="F:ATP binding"/>
    <property type="evidence" value="ECO:0007669"/>
    <property type="project" value="UniProtKB-UniRule"/>
</dbReference>
<dbReference type="Gene3D" id="3.30.200.20">
    <property type="entry name" value="Phosphorylase Kinase, domain 1"/>
    <property type="match status" value="1"/>
</dbReference>
<dbReference type="EMBL" id="GEVM01007119">
    <property type="protein sequence ID" value="JAU98819.1"/>
    <property type="molecule type" value="Transcribed_RNA"/>
</dbReference>
<feature type="domain" description="Protein kinase" evidence="9">
    <location>
        <begin position="43"/>
        <end position="322"/>
    </location>
</feature>
<evidence type="ECO:0000256" key="7">
    <source>
        <dbReference type="RuleBase" id="RU000304"/>
    </source>
</evidence>
<keyword evidence="1 7" id="KW-0723">Serine/threonine-protein kinase</keyword>
<keyword evidence="4 10" id="KW-0418">Kinase</keyword>
<feature type="binding site" evidence="6">
    <location>
        <position position="71"/>
    </location>
    <ligand>
        <name>ATP</name>
        <dbReference type="ChEBI" id="CHEBI:30616"/>
    </ligand>
</feature>
<proteinExistence type="inferred from homology"/>
<keyword evidence="10" id="KW-0675">Receptor</keyword>
<dbReference type="PROSITE" id="PS50011">
    <property type="entry name" value="PROTEIN_KINASE_DOM"/>
    <property type="match status" value="1"/>
</dbReference>
<sequence>MGCSWFSCHKSGGKPSEVDGEIAAIDNVKIYKYREIRQATDDFSAENKIGEGGFGSVYKGHLKDGKVAAIKVLSAESRQGVREFLTEINVISEIQHDNLVKLYGCCVEGNHRILVYNYLENNSLDKTLLAGGYTRSGIQFDWSTRANICVGVAKGLAFLHEEVRPHIIHRDIKASNILLDKYLSPKISDFGLARLMPPNMTHVSTRVAGTIGYLAPEYAVRGQLTRKADIYSFGVLLMEIVSGRSNKNTRLPSEFQYLLERAWALYERNELVDLVDTGLNGVFDAEEACRYLKIGLLCTQDSPKLRPTMSTVVRLLTGEKDIDYRKISRPGLISDFMDLKVRGPDDAKPEEVYRHNYTNPSSSSNTSSSAGTRDNSNAYSSGASSAHAGYTFSSTL</sequence>
<keyword evidence="5 6" id="KW-0067">ATP-binding</keyword>
<dbReference type="Gene3D" id="1.10.510.10">
    <property type="entry name" value="Transferase(Phosphotransferase) domain 1"/>
    <property type="match status" value="1"/>
</dbReference>
<name>A0A1J3K291_NOCCA</name>
<accession>A0A1J3K291</accession>
<keyword evidence="2" id="KW-0808">Transferase</keyword>
<dbReference type="PANTHER" id="PTHR47973">
    <property type="entry name" value="CYSTEINE-RICH RECEPTOR-LIKE PROTEIN KINASE 3"/>
    <property type="match status" value="1"/>
</dbReference>
<dbReference type="InterPro" id="IPR017441">
    <property type="entry name" value="Protein_kinase_ATP_BS"/>
</dbReference>
<dbReference type="InterPro" id="IPR011009">
    <property type="entry name" value="Kinase-like_dom_sf"/>
</dbReference>
<evidence type="ECO:0000256" key="1">
    <source>
        <dbReference type="ARBA" id="ARBA00022527"/>
    </source>
</evidence>
<dbReference type="CDD" id="cd14066">
    <property type="entry name" value="STKc_IRAK"/>
    <property type="match status" value="1"/>
</dbReference>
<dbReference type="Pfam" id="PF07714">
    <property type="entry name" value="PK_Tyr_Ser-Thr"/>
    <property type="match status" value="1"/>
</dbReference>
<feature type="compositionally biased region" description="Low complexity" evidence="8">
    <location>
        <begin position="358"/>
        <end position="386"/>
    </location>
</feature>
<feature type="region of interest" description="Disordered" evidence="8">
    <location>
        <begin position="347"/>
        <end position="386"/>
    </location>
</feature>
<evidence type="ECO:0000256" key="2">
    <source>
        <dbReference type="ARBA" id="ARBA00022679"/>
    </source>
</evidence>
<protein>
    <submittedName>
        <fullName evidence="10">Putative LRR receptor-like serine/threonine-protein kinase</fullName>
    </submittedName>
</protein>
<dbReference type="SMART" id="SM00220">
    <property type="entry name" value="S_TKc"/>
    <property type="match status" value="1"/>
</dbReference>
<dbReference type="InterPro" id="IPR001245">
    <property type="entry name" value="Ser-Thr/Tyr_kinase_cat_dom"/>
</dbReference>
<reference evidence="10" key="1">
    <citation type="submission" date="2016-07" db="EMBL/GenBank/DDBJ databases">
        <title>De novo transcriptome assembly of four accessions of the metal hyperaccumulator plant Noccaea caerulescens.</title>
        <authorList>
            <person name="Blande D."/>
            <person name="Halimaa P."/>
            <person name="Tervahauta A.I."/>
            <person name="Aarts M.G."/>
            <person name="Karenlampi S.O."/>
        </authorList>
    </citation>
    <scope>NUCLEOTIDE SEQUENCE</scope>
</reference>
<keyword evidence="3 6" id="KW-0547">Nucleotide-binding</keyword>
<evidence type="ECO:0000256" key="5">
    <source>
        <dbReference type="ARBA" id="ARBA00022840"/>
    </source>
</evidence>